<gene>
    <name evidence="12" type="primary">LOC109706520</name>
</gene>
<dbReference type="Proteomes" id="UP000515123">
    <property type="component" value="Linkage group 1"/>
</dbReference>
<dbReference type="GO" id="GO:0004222">
    <property type="term" value="F:metalloendopeptidase activity"/>
    <property type="evidence" value="ECO:0007669"/>
    <property type="project" value="InterPro"/>
</dbReference>
<dbReference type="FunFam" id="3.40.390.10:FF:000032">
    <property type="entry name" value="Probable thimet oligopeptidase"/>
    <property type="match status" value="1"/>
</dbReference>
<dbReference type="OrthoDB" id="534666at2759"/>
<dbReference type="Gene3D" id="1.10.1370.10">
    <property type="entry name" value="Neurolysin, domain 3"/>
    <property type="match status" value="1"/>
</dbReference>
<keyword evidence="11" id="KW-1185">Reference proteome</keyword>
<dbReference type="GO" id="GO:0046872">
    <property type="term" value="F:metal ion binding"/>
    <property type="evidence" value="ECO:0007669"/>
    <property type="project" value="UniProtKB-UniRule"/>
</dbReference>
<dbReference type="AlphaFoldDB" id="A0A6P5EHY9"/>
<evidence type="ECO:0000256" key="9">
    <source>
        <dbReference type="RuleBase" id="RU003435"/>
    </source>
</evidence>
<comment type="subcellular location">
    <subcellularLocation>
        <location evidence="1">Cytoplasm</location>
    </subcellularLocation>
</comment>
<evidence type="ECO:0000256" key="5">
    <source>
        <dbReference type="ARBA" id="ARBA00022723"/>
    </source>
</evidence>
<proteinExistence type="inferred from homology"/>
<dbReference type="InterPro" id="IPR024080">
    <property type="entry name" value="Neurolysin/TOP_N"/>
</dbReference>
<dbReference type="Gene3D" id="3.40.390.10">
    <property type="entry name" value="Collagenase (Catalytic Domain)"/>
    <property type="match status" value="1"/>
</dbReference>
<evidence type="ECO:0000313" key="12">
    <source>
        <dbReference type="RefSeq" id="XP_020083002.1"/>
    </source>
</evidence>
<reference evidence="11" key="1">
    <citation type="journal article" date="2015" name="Nat. Genet.">
        <title>The pineapple genome and the evolution of CAM photosynthesis.</title>
        <authorList>
            <person name="Ming R."/>
            <person name="VanBuren R."/>
            <person name="Wai C.M."/>
            <person name="Tang H."/>
            <person name="Schatz M.C."/>
            <person name="Bowers J.E."/>
            <person name="Lyons E."/>
            <person name="Wang M.L."/>
            <person name="Chen J."/>
            <person name="Biggers E."/>
            <person name="Zhang J."/>
            <person name="Huang L."/>
            <person name="Zhang L."/>
            <person name="Miao W."/>
            <person name="Zhang J."/>
            <person name="Ye Z."/>
            <person name="Miao C."/>
            <person name="Lin Z."/>
            <person name="Wang H."/>
            <person name="Zhou H."/>
            <person name="Yim W.C."/>
            <person name="Priest H.D."/>
            <person name="Zheng C."/>
            <person name="Woodhouse M."/>
            <person name="Edger P.P."/>
            <person name="Guyot R."/>
            <person name="Guo H.B."/>
            <person name="Guo H."/>
            <person name="Zheng G."/>
            <person name="Singh R."/>
            <person name="Sharma A."/>
            <person name="Min X."/>
            <person name="Zheng Y."/>
            <person name="Lee H."/>
            <person name="Gurtowski J."/>
            <person name="Sedlazeck F.J."/>
            <person name="Harkess A."/>
            <person name="McKain M.R."/>
            <person name="Liao Z."/>
            <person name="Fang J."/>
            <person name="Liu J."/>
            <person name="Zhang X."/>
            <person name="Zhang Q."/>
            <person name="Hu W."/>
            <person name="Qin Y."/>
            <person name="Wang K."/>
            <person name="Chen L.Y."/>
            <person name="Shirley N."/>
            <person name="Lin Y.R."/>
            <person name="Liu L.Y."/>
            <person name="Hernandez A.G."/>
            <person name="Wright C.L."/>
            <person name="Bulone V."/>
            <person name="Tuskan G.A."/>
            <person name="Heath K."/>
            <person name="Zee F."/>
            <person name="Moore P.H."/>
            <person name="Sunkar R."/>
            <person name="Leebens-Mack J.H."/>
            <person name="Mockler T."/>
            <person name="Bennetzen J.L."/>
            <person name="Freeling M."/>
            <person name="Sankoff D."/>
            <person name="Paterson A.H."/>
            <person name="Zhu X."/>
            <person name="Yang X."/>
            <person name="Smith J.A."/>
            <person name="Cushman J.C."/>
            <person name="Paull R.E."/>
            <person name="Yu Q."/>
        </authorList>
    </citation>
    <scope>NUCLEOTIDE SEQUENCE [LARGE SCALE GENOMIC DNA]</scope>
    <source>
        <strain evidence="11">cv. F153</strain>
    </source>
</reference>
<evidence type="ECO:0000256" key="3">
    <source>
        <dbReference type="ARBA" id="ARBA00022490"/>
    </source>
</evidence>
<comment type="cofactor">
    <cofactor evidence="9">
        <name>Zn(2+)</name>
        <dbReference type="ChEBI" id="CHEBI:29105"/>
    </cofactor>
    <text evidence="9">Binds 1 zinc ion.</text>
</comment>
<dbReference type="CDD" id="cd06455">
    <property type="entry name" value="M3A_TOP"/>
    <property type="match status" value="1"/>
</dbReference>
<keyword evidence="7 9" id="KW-0862">Zinc</keyword>
<feature type="domain" description="Peptidase M3A/M3B catalytic" evidence="10">
    <location>
        <begin position="256"/>
        <end position="695"/>
    </location>
</feature>
<protein>
    <submittedName>
        <fullName evidence="12">Probable thimet oligopeptidase isoform X1</fullName>
    </submittedName>
</protein>
<evidence type="ECO:0000256" key="2">
    <source>
        <dbReference type="ARBA" id="ARBA00006040"/>
    </source>
</evidence>
<evidence type="ECO:0000256" key="8">
    <source>
        <dbReference type="ARBA" id="ARBA00023049"/>
    </source>
</evidence>
<reference evidence="12" key="2">
    <citation type="submission" date="2025-08" db="UniProtKB">
        <authorList>
            <consortium name="RefSeq"/>
        </authorList>
    </citation>
    <scope>IDENTIFICATION</scope>
    <source>
        <tissue evidence="12">Leaf</tissue>
    </source>
</reference>
<evidence type="ECO:0000256" key="6">
    <source>
        <dbReference type="ARBA" id="ARBA00022801"/>
    </source>
</evidence>
<dbReference type="PANTHER" id="PTHR11804:SF82">
    <property type="entry name" value="THIMET OLIGOPEPTIDASE-RELATED"/>
    <property type="match status" value="1"/>
</dbReference>
<organism evidence="11 12">
    <name type="scientific">Ananas comosus</name>
    <name type="common">Pineapple</name>
    <name type="synonym">Ananas ananas</name>
    <dbReference type="NCBI Taxonomy" id="4615"/>
    <lineage>
        <taxon>Eukaryota</taxon>
        <taxon>Viridiplantae</taxon>
        <taxon>Streptophyta</taxon>
        <taxon>Embryophyta</taxon>
        <taxon>Tracheophyta</taxon>
        <taxon>Spermatophyta</taxon>
        <taxon>Magnoliopsida</taxon>
        <taxon>Liliopsida</taxon>
        <taxon>Poales</taxon>
        <taxon>Bromeliaceae</taxon>
        <taxon>Bromelioideae</taxon>
        <taxon>Ananas</taxon>
    </lineage>
</organism>
<sequence>MGARKRERRILALTGAAALLALSVNLIISAINAHNGSSKRKKKKRDLPCSSVHISLSASEIDRLTDHIIAKSKDTYDLVASVPLGKVSYANVISPLAELEAQQFPLIQSCVFPKMVSTLDDVRKASCEAEKRLDSHLLMCRKREDVYRVVKAYADRGEQLGSEAQRYVQCLVREFERHGVKLTLSKRNEMENLKSRIDELSLKYIENLNAGTKFVLLNEQELAGMPREFLMELEKTDGKLKVLLTNFHVTPILEHCKIGASRKLIAVAYGQRGGAENLDILESLVESRHKFSQLLGYSSYAELVLEPRMARTSSKVFEFLEEVSANLNDLATRELKVLKDLKRKEEGDSPFGMEDFLFYMRRAEEQQLDLEFGEVKQYFPVSLVLSGIFKIFQDLFGLRFEEVKDCETWHDTVRLFAVRDVTSNDLLGYFYLDTFFREGKFAHTCVVPLQNGWLASNGTRKVAIALLISQCPKQIDGNPALLRFSEVVSLFHEFSHVVHHMCNRATFSRFSGLRSEGDFIEIPSQLLERWCYESVSLKMMSGFHQDMTKSITSEMCKSLKRRHDSFAGLKLKQEILLCLADQIIHSSENVDIVELLKHLHPKVMLGIPLLEGTNPASCFSRLAIGYEAICYSYIWSEVFAADIFASKFQDDLLNHYAGLQFRNKVLAPGGAKDPLEILSDYLGREPSIRPFIENISVSSFKEPTILILVRSKTAPLDTNDSTSTVVLVKMLQNWTEKYFCDRYLPFTPLL</sequence>
<keyword evidence="5 9" id="KW-0479">Metal-binding</keyword>
<dbReference type="InterPro" id="IPR024079">
    <property type="entry name" value="MetalloPept_cat_dom_sf"/>
</dbReference>
<evidence type="ECO:0000313" key="11">
    <source>
        <dbReference type="Proteomes" id="UP000515123"/>
    </source>
</evidence>
<accession>A0A6P5EHY9</accession>
<dbReference type="InterPro" id="IPR045090">
    <property type="entry name" value="Pept_M3A_M3B"/>
</dbReference>
<dbReference type="GO" id="GO:0006508">
    <property type="term" value="P:proteolysis"/>
    <property type="evidence" value="ECO:0007669"/>
    <property type="project" value="UniProtKB-KW"/>
</dbReference>
<dbReference type="InterPro" id="IPR001567">
    <property type="entry name" value="Pept_M3A_M3B_dom"/>
</dbReference>
<dbReference type="GeneID" id="109706520"/>
<keyword evidence="6 9" id="KW-0378">Hydrolase</keyword>
<dbReference type="FunFam" id="1.20.1050.40:FF:000001">
    <property type="entry name" value="Thimet oligopeptidase 1"/>
    <property type="match status" value="1"/>
</dbReference>
<dbReference type="GO" id="GO:0005737">
    <property type="term" value="C:cytoplasm"/>
    <property type="evidence" value="ECO:0007669"/>
    <property type="project" value="UniProtKB-SubCell"/>
</dbReference>
<evidence type="ECO:0000256" key="7">
    <source>
        <dbReference type="ARBA" id="ARBA00022833"/>
    </source>
</evidence>
<keyword evidence="4 9" id="KW-0645">Protease</keyword>
<keyword evidence="3" id="KW-0963">Cytoplasm</keyword>
<comment type="similarity">
    <text evidence="2 9">Belongs to the peptidase M3 family.</text>
</comment>
<dbReference type="PANTHER" id="PTHR11804">
    <property type="entry name" value="PROTEASE M3 THIMET OLIGOPEPTIDASE-RELATED"/>
    <property type="match status" value="1"/>
</dbReference>
<dbReference type="Gene3D" id="1.20.1050.40">
    <property type="entry name" value="Endopeptidase. Chain P, domain 1"/>
    <property type="match status" value="1"/>
</dbReference>
<name>A0A6P5EHY9_ANACO</name>
<evidence type="ECO:0000256" key="4">
    <source>
        <dbReference type="ARBA" id="ARBA00022670"/>
    </source>
</evidence>
<dbReference type="Pfam" id="PF01432">
    <property type="entry name" value="Peptidase_M3"/>
    <property type="match status" value="1"/>
</dbReference>
<evidence type="ECO:0000256" key="1">
    <source>
        <dbReference type="ARBA" id="ARBA00004496"/>
    </source>
</evidence>
<dbReference type="InterPro" id="IPR024077">
    <property type="entry name" value="Neurolysin/TOP_dom2"/>
</dbReference>
<dbReference type="RefSeq" id="XP_020083002.1">
    <property type="nucleotide sequence ID" value="XM_020227413.1"/>
</dbReference>
<keyword evidence="8 9" id="KW-0482">Metalloprotease</keyword>
<evidence type="ECO:0000259" key="10">
    <source>
        <dbReference type="Pfam" id="PF01432"/>
    </source>
</evidence>
<dbReference type="GO" id="GO:0006518">
    <property type="term" value="P:peptide metabolic process"/>
    <property type="evidence" value="ECO:0007669"/>
    <property type="project" value="TreeGrafter"/>
</dbReference>
<dbReference type="SUPFAM" id="SSF55486">
    <property type="entry name" value="Metalloproteases ('zincins'), catalytic domain"/>
    <property type="match status" value="1"/>
</dbReference>